<keyword evidence="2" id="KW-0812">Transmembrane</keyword>
<feature type="domain" description="3-oxo-5-alpha-steroid 4-dehydrogenase C-terminal" evidence="6">
    <location>
        <begin position="266"/>
        <end position="333"/>
    </location>
</feature>
<dbReference type="InterPro" id="IPR001104">
    <property type="entry name" value="3-oxo-5_a-steroid_4-DH_C"/>
</dbReference>
<dbReference type="InterPro" id="IPR053896">
    <property type="entry name" value="BTN3A2-like_Ig-C"/>
</dbReference>
<dbReference type="Pfam" id="PF22705">
    <property type="entry name" value="C2-set_3"/>
    <property type="match status" value="1"/>
</dbReference>
<dbReference type="SUPFAM" id="SSF48726">
    <property type="entry name" value="Immunoglobulin"/>
    <property type="match status" value="1"/>
</dbReference>
<dbReference type="GO" id="GO:0009897">
    <property type="term" value="C:external side of plasma membrane"/>
    <property type="evidence" value="ECO:0007669"/>
    <property type="project" value="TreeGrafter"/>
</dbReference>
<name>A0A091DB81_FUKDA</name>
<evidence type="ECO:0000256" key="5">
    <source>
        <dbReference type="ARBA" id="ARBA00023319"/>
    </source>
</evidence>
<proteinExistence type="predicted"/>
<dbReference type="GO" id="GO:0016627">
    <property type="term" value="F:oxidoreductase activity, acting on the CH-CH group of donors"/>
    <property type="evidence" value="ECO:0007669"/>
    <property type="project" value="InterPro"/>
</dbReference>
<dbReference type="Proteomes" id="UP000028990">
    <property type="component" value="Unassembled WGS sequence"/>
</dbReference>
<dbReference type="FunFam" id="2.60.40.10:FF:000088">
    <property type="entry name" value="Butyrophilin subfamily 1 member A1"/>
    <property type="match status" value="1"/>
</dbReference>
<dbReference type="PANTHER" id="PTHR24100:SF133">
    <property type="entry name" value="BUTYROPHILIN-LIKE PROTEIN 10 PSEUDOGENE-RELATED"/>
    <property type="match status" value="1"/>
</dbReference>
<evidence type="ECO:0000256" key="3">
    <source>
        <dbReference type="ARBA" id="ARBA00022989"/>
    </source>
</evidence>
<protein>
    <submittedName>
        <fullName evidence="8">Butyrophilin subfamily 2 member A2</fullName>
    </submittedName>
</protein>
<evidence type="ECO:0000259" key="6">
    <source>
        <dbReference type="Pfam" id="PF02544"/>
    </source>
</evidence>
<dbReference type="PROSITE" id="PS50244">
    <property type="entry name" value="S5A_REDUCTASE"/>
    <property type="match status" value="1"/>
</dbReference>
<feature type="domain" description="Butyrophilin subfamily 3 member A2-like Ig-C" evidence="7">
    <location>
        <begin position="179"/>
        <end position="264"/>
    </location>
</feature>
<dbReference type="InterPro" id="IPR013783">
    <property type="entry name" value="Ig-like_fold"/>
</dbReference>
<dbReference type="AlphaFoldDB" id="A0A091DB81"/>
<dbReference type="GO" id="GO:0050852">
    <property type="term" value="P:T cell receptor signaling pathway"/>
    <property type="evidence" value="ECO:0007669"/>
    <property type="project" value="TreeGrafter"/>
</dbReference>
<organism evidence="8 9">
    <name type="scientific">Fukomys damarensis</name>
    <name type="common">Damaraland mole rat</name>
    <name type="synonym">Cryptomys damarensis</name>
    <dbReference type="NCBI Taxonomy" id="885580"/>
    <lineage>
        <taxon>Eukaryota</taxon>
        <taxon>Metazoa</taxon>
        <taxon>Chordata</taxon>
        <taxon>Craniata</taxon>
        <taxon>Vertebrata</taxon>
        <taxon>Euteleostomi</taxon>
        <taxon>Mammalia</taxon>
        <taxon>Eutheria</taxon>
        <taxon>Euarchontoglires</taxon>
        <taxon>Glires</taxon>
        <taxon>Rodentia</taxon>
        <taxon>Hystricomorpha</taxon>
        <taxon>Bathyergidae</taxon>
        <taxon>Fukomys</taxon>
    </lineage>
</organism>
<dbReference type="GO" id="GO:0006629">
    <property type="term" value="P:lipid metabolic process"/>
    <property type="evidence" value="ECO:0007669"/>
    <property type="project" value="InterPro"/>
</dbReference>
<dbReference type="Pfam" id="PF02544">
    <property type="entry name" value="Steroid_dh"/>
    <property type="match status" value="1"/>
</dbReference>
<keyword evidence="3" id="KW-1133">Transmembrane helix</keyword>
<comment type="subcellular location">
    <subcellularLocation>
        <location evidence="1">Membrane</location>
        <topology evidence="1">Multi-pass membrane protein</topology>
    </subcellularLocation>
</comment>
<evidence type="ECO:0000256" key="4">
    <source>
        <dbReference type="ARBA" id="ARBA00023136"/>
    </source>
</evidence>
<evidence type="ECO:0000313" key="9">
    <source>
        <dbReference type="Proteomes" id="UP000028990"/>
    </source>
</evidence>
<dbReference type="GO" id="GO:0005102">
    <property type="term" value="F:signaling receptor binding"/>
    <property type="evidence" value="ECO:0007669"/>
    <property type="project" value="TreeGrafter"/>
</dbReference>
<dbReference type="STRING" id="885580.ENSFDAP00000001293"/>
<dbReference type="GO" id="GO:0001817">
    <property type="term" value="P:regulation of cytokine production"/>
    <property type="evidence" value="ECO:0007669"/>
    <property type="project" value="TreeGrafter"/>
</dbReference>
<dbReference type="EMBL" id="KN124857">
    <property type="protein sequence ID" value="KFO20081.1"/>
    <property type="molecule type" value="Genomic_DNA"/>
</dbReference>
<keyword evidence="9" id="KW-1185">Reference proteome</keyword>
<evidence type="ECO:0000256" key="1">
    <source>
        <dbReference type="ARBA" id="ARBA00004141"/>
    </source>
</evidence>
<accession>A0A091DB81</accession>
<dbReference type="eggNOG" id="KOG2177">
    <property type="taxonomic scope" value="Eukaryota"/>
</dbReference>
<keyword evidence="5" id="KW-0393">Immunoglobulin domain</keyword>
<dbReference type="InterPro" id="IPR050504">
    <property type="entry name" value="IgSF_BTN/MOG"/>
</dbReference>
<evidence type="ECO:0000259" key="7">
    <source>
        <dbReference type="Pfam" id="PF22705"/>
    </source>
</evidence>
<dbReference type="InterPro" id="IPR036179">
    <property type="entry name" value="Ig-like_dom_sf"/>
</dbReference>
<dbReference type="Gene3D" id="2.60.40.10">
    <property type="entry name" value="Immunoglobulins"/>
    <property type="match status" value="2"/>
</dbReference>
<keyword evidence="4" id="KW-0472">Membrane</keyword>
<evidence type="ECO:0000256" key="2">
    <source>
        <dbReference type="ARBA" id="ARBA00022692"/>
    </source>
</evidence>
<sequence>MLAKQLDLATCPRSSGVPAPQPEDLEVPGSLPHPAHLGVLGPLDQNARPKQSLWVSPDHQGRRTSRCCGPRTLRWLWWASKRSCAAGCLLTSARTAWSCAGSEQLSPAVHVHRPGLDELEEQMAEYRNRTSFVDLNLAGCQAAVRTHRVTLSDNGSYHCLFMEDTAHDSTTLWLQVAGLGSSPRIQVIHTQNRGVWAEYASEGWYPEPWVEWRNQRGQMVHAETNFSVLATTGLLAVVSRVALLDRAVEGLSCSITSPLLPERKVAESHLPAQQVKLELAIFVICQLGNFSIHMALQDLRPAESKTRKIPYPTKNPFTWLFLLVSCPNYIYDVGS</sequence>
<gene>
    <name evidence="8" type="ORF">H920_18505</name>
</gene>
<reference evidence="8 9" key="1">
    <citation type="submission" date="2013-11" db="EMBL/GenBank/DDBJ databases">
        <title>The Damaraland mole rat (Fukomys damarensis) genome and evolution of African mole rats.</title>
        <authorList>
            <person name="Gladyshev V.N."/>
            <person name="Fang X."/>
        </authorList>
    </citation>
    <scope>NUCLEOTIDE SEQUENCE [LARGE SCALE GENOMIC DNA]</scope>
    <source>
        <tissue evidence="8">Liver</tissue>
    </source>
</reference>
<evidence type="ECO:0000313" key="8">
    <source>
        <dbReference type="EMBL" id="KFO20081.1"/>
    </source>
</evidence>
<dbReference type="PANTHER" id="PTHR24100">
    <property type="entry name" value="BUTYROPHILIN"/>
    <property type="match status" value="1"/>
</dbReference>